<dbReference type="InterPro" id="IPR025443">
    <property type="entry name" value="DUF4307"/>
</dbReference>
<keyword evidence="1" id="KW-0812">Transmembrane</keyword>
<keyword evidence="1" id="KW-1133">Transmembrane helix</keyword>
<organism evidence="2 3">
    <name type="scientific">Rothia nasimurium</name>
    <dbReference type="NCBI Taxonomy" id="85336"/>
    <lineage>
        <taxon>Bacteria</taxon>
        <taxon>Bacillati</taxon>
        <taxon>Actinomycetota</taxon>
        <taxon>Actinomycetes</taxon>
        <taxon>Micrococcales</taxon>
        <taxon>Micrococcaceae</taxon>
        <taxon>Rothia</taxon>
    </lineage>
</organism>
<accession>A0A4Y9F242</accession>
<name>A0A4Y9F242_9MICC</name>
<protein>
    <submittedName>
        <fullName evidence="2">DUF4307 domain-containing protein</fullName>
    </submittedName>
</protein>
<sequence>MRKEPAFKDTGQFYLAWWGSSFSLLPRMKGVGLMTAPDLSARYGTARQRRALPQWFWYALALVTVLVGGAFVFWVQADSSDEPTGRDVGFTLTNADEVSVTFEVSKRAEDTAVCAVKALNTSGAPVGWKEVAIGPYADENGNGISVQTVQFRVLGEATTATVDSCWKVD</sequence>
<dbReference type="Proteomes" id="UP000297951">
    <property type="component" value="Unassembled WGS sequence"/>
</dbReference>
<feature type="transmembrane region" description="Helical" evidence="1">
    <location>
        <begin position="55"/>
        <end position="75"/>
    </location>
</feature>
<dbReference type="AlphaFoldDB" id="A0A4Y9F242"/>
<keyword evidence="1" id="KW-0472">Membrane</keyword>
<comment type="caution">
    <text evidence="2">The sequence shown here is derived from an EMBL/GenBank/DDBJ whole genome shotgun (WGS) entry which is preliminary data.</text>
</comment>
<evidence type="ECO:0000256" key="1">
    <source>
        <dbReference type="SAM" id="Phobius"/>
    </source>
</evidence>
<proteinExistence type="predicted"/>
<evidence type="ECO:0000313" key="3">
    <source>
        <dbReference type="Proteomes" id="UP000297951"/>
    </source>
</evidence>
<evidence type="ECO:0000313" key="2">
    <source>
        <dbReference type="EMBL" id="TFU21588.1"/>
    </source>
</evidence>
<gene>
    <name evidence="2" type="ORF">E4U03_08685</name>
</gene>
<dbReference type="EMBL" id="SPQC01000030">
    <property type="protein sequence ID" value="TFU21588.1"/>
    <property type="molecule type" value="Genomic_DNA"/>
</dbReference>
<dbReference type="Pfam" id="PF14155">
    <property type="entry name" value="DUF4307"/>
    <property type="match status" value="1"/>
</dbReference>
<reference evidence="2 3" key="1">
    <citation type="submission" date="2019-03" db="EMBL/GenBank/DDBJ databases">
        <title>Diversity of the mouse oral microbiome.</title>
        <authorList>
            <person name="Joseph S."/>
            <person name="Aduse-Opoku J."/>
            <person name="Curtis M."/>
            <person name="Wade W."/>
            <person name="Hashim A."/>
        </authorList>
    </citation>
    <scope>NUCLEOTIDE SEQUENCE [LARGE SCALE GENOMIC DNA]</scope>
    <source>
        <strain evidence="3">irhom_31</strain>
    </source>
</reference>
<dbReference type="OrthoDB" id="4793644at2"/>